<dbReference type="Proteomes" id="UP001497472">
    <property type="component" value="Unassembled WGS sequence"/>
</dbReference>
<evidence type="ECO:0000313" key="3">
    <source>
        <dbReference type="Proteomes" id="UP001497472"/>
    </source>
</evidence>
<dbReference type="PANTHER" id="PTHR13402:SF6">
    <property type="entry name" value="SECRETORY 16, ISOFORM I"/>
    <property type="match status" value="1"/>
</dbReference>
<comment type="caution">
    <text evidence="2">The sequence shown here is derived from an EMBL/GenBank/DDBJ whole genome shotgun (WGS) entry which is preliminary data.</text>
</comment>
<dbReference type="AlphaFoldDB" id="A0AAV1JHG5"/>
<keyword evidence="3" id="KW-1185">Reference proteome</keyword>
<gene>
    <name evidence="2" type="ORF">LNINA_LOCUS7416</name>
</gene>
<name>A0AAV1JHG5_9NEOP</name>
<feature type="compositionally biased region" description="Basic and acidic residues" evidence="1">
    <location>
        <begin position="87"/>
        <end position="97"/>
    </location>
</feature>
<dbReference type="GO" id="GO:0070973">
    <property type="term" value="P:protein localization to endoplasmic reticulum exit site"/>
    <property type="evidence" value="ECO:0007669"/>
    <property type="project" value="TreeGrafter"/>
</dbReference>
<sequence>MPGASASRPSLFQHYEDDRPPSADQTDRETDTLMANKTESKGSKEENNKAESKKGGWLGGILTKLSLRAPNQMILPDDKNPTIVWDETTKRWVNRDSPDDEPSAPPPPPKMTPAQPVTSTPLQSPMAGGAPPGGSGLAPGIPGAGGGNLLRMQRGRNIKKSYVDVFNPAGAPAPSALPPPDLPPAPPAQAPTYFVPAPVPQSGFYDPNAMEPERSAI</sequence>
<dbReference type="GO" id="GO:0007030">
    <property type="term" value="P:Golgi organization"/>
    <property type="evidence" value="ECO:0007669"/>
    <property type="project" value="TreeGrafter"/>
</dbReference>
<reference evidence="2 3" key="1">
    <citation type="submission" date="2023-11" db="EMBL/GenBank/DDBJ databases">
        <authorList>
            <person name="Okamura Y."/>
        </authorList>
    </citation>
    <scope>NUCLEOTIDE SEQUENCE [LARGE SCALE GENOMIC DNA]</scope>
</reference>
<dbReference type="EMBL" id="CAVLEF010000010">
    <property type="protein sequence ID" value="CAK1547982.1"/>
    <property type="molecule type" value="Genomic_DNA"/>
</dbReference>
<feature type="compositionally biased region" description="Pro residues" evidence="1">
    <location>
        <begin position="175"/>
        <end position="189"/>
    </location>
</feature>
<dbReference type="GO" id="GO:0070971">
    <property type="term" value="C:endoplasmic reticulum exit site"/>
    <property type="evidence" value="ECO:0007669"/>
    <property type="project" value="TreeGrafter"/>
</dbReference>
<evidence type="ECO:0000313" key="2">
    <source>
        <dbReference type="EMBL" id="CAK1547982.1"/>
    </source>
</evidence>
<proteinExistence type="predicted"/>
<feature type="compositionally biased region" description="Basic and acidic residues" evidence="1">
    <location>
        <begin position="14"/>
        <end position="31"/>
    </location>
</feature>
<accession>A0AAV1JHG5</accession>
<evidence type="ECO:0000256" key="1">
    <source>
        <dbReference type="SAM" id="MobiDB-lite"/>
    </source>
</evidence>
<dbReference type="GO" id="GO:0012507">
    <property type="term" value="C:ER to Golgi transport vesicle membrane"/>
    <property type="evidence" value="ECO:0007669"/>
    <property type="project" value="TreeGrafter"/>
</dbReference>
<feature type="compositionally biased region" description="Basic and acidic residues" evidence="1">
    <location>
        <begin position="38"/>
        <end position="54"/>
    </location>
</feature>
<feature type="compositionally biased region" description="Gly residues" evidence="1">
    <location>
        <begin position="130"/>
        <end position="148"/>
    </location>
</feature>
<organism evidence="2 3">
    <name type="scientific">Leptosia nina</name>
    <dbReference type="NCBI Taxonomy" id="320188"/>
    <lineage>
        <taxon>Eukaryota</taxon>
        <taxon>Metazoa</taxon>
        <taxon>Ecdysozoa</taxon>
        <taxon>Arthropoda</taxon>
        <taxon>Hexapoda</taxon>
        <taxon>Insecta</taxon>
        <taxon>Pterygota</taxon>
        <taxon>Neoptera</taxon>
        <taxon>Endopterygota</taxon>
        <taxon>Lepidoptera</taxon>
        <taxon>Glossata</taxon>
        <taxon>Ditrysia</taxon>
        <taxon>Papilionoidea</taxon>
        <taxon>Pieridae</taxon>
        <taxon>Pierinae</taxon>
        <taxon>Leptosia</taxon>
    </lineage>
</organism>
<dbReference type="PANTHER" id="PTHR13402">
    <property type="entry name" value="RGPR-RELATED"/>
    <property type="match status" value="1"/>
</dbReference>
<feature type="region of interest" description="Disordered" evidence="1">
    <location>
        <begin position="1"/>
        <end position="195"/>
    </location>
</feature>
<protein>
    <submittedName>
        <fullName evidence="2">Uncharacterized protein</fullName>
    </submittedName>
</protein>